<name>A0A2Z5MSU1_BURPY</name>
<reference evidence="1 2" key="1">
    <citation type="journal article" date="2018" name="ISME J.">
        <title>Involvement of Burkholderiaceae and sulfurous volatiles in disease-suppressive soils.</title>
        <authorList>
            <person name="Carrion V.J."/>
            <person name="Cordovez V."/>
            <person name="Tyc O."/>
            <person name="Etalo D.W."/>
            <person name="de Bruijn I."/>
            <person name="de Jager V.C."/>
            <person name="Medema M.H."/>
            <person name="Eberl L."/>
            <person name="Raaijmakers J.M."/>
        </authorList>
    </citation>
    <scope>NUCLEOTIDE SEQUENCE [LARGE SCALE GENOMIC DNA]</scope>
    <source>
        <strain evidence="2">mHSR5</strain>
    </source>
</reference>
<dbReference type="InterPro" id="IPR025048">
    <property type="entry name" value="DUF3987"/>
</dbReference>
<proteinExistence type="predicted"/>
<dbReference type="AlphaFoldDB" id="A0A2Z5MSU1"/>
<accession>A0A2Z5MSU1</accession>
<dbReference type="Proteomes" id="UP000253104">
    <property type="component" value="Chromosome mHSR5_A"/>
</dbReference>
<dbReference type="OrthoDB" id="784829at2"/>
<dbReference type="EMBL" id="CP024902">
    <property type="protein sequence ID" value="AXF20252.1"/>
    <property type="molecule type" value="Genomic_DNA"/>
</dbReference>
<evidence type="ECO:0000313" key="1">
    <source>
        <dbReference type="EMBL" id="AXF20252.1"/>
    </source>
</evidence>
<protein>
    <recommendedName>
        <fullName evidence="3">DUF3987 domain-containing protein</fullName>
    </recommendedName>
</protein>
<organism evidence="1 2">
    <name type="scientific">Burkholderia pyrrocinia</name>
    <name type="common">Pseudomonas pyrrocinia</name>
    <dbReference type="NCBI Taxonomy" id="60550"/>
    <lineage>
        <taxon>Bacteria</taxon>
        <taxon>Pseudomonadati</taxon>
        <taxon>Pseudomonadota</taxon>
        <taxon>Betaproteobacteria</taxon>
        <taxon>Burkholderiales</taxon>
        <taxon>Burkholderiaceae</taxon>
        <taxon>Burkholderia</taxon>
        <taxon>Burkholderia cepacia complex</taxon>
    </lineage>
</organism>
<evidence type="ECO:0008006" key="3">
    <source>
        <dbReference type="Google" id="ProtNLM"/>
    </source>
</evidence>
<sequence length="525" mass="57852">MNDAAVVRGQSFLDELAVVSKESASCAPWPDHPEPLPNALLPVEPFDFELVPETLRPWVCDVVERIQCPPDFVGVTVMAALGIVIGRRVGVRPKRRDDWTEYGNQWACLIGRPGVLKSPAMSAALAPLHCLEDVASRRYVAEKAEYDAAAQIHAMRLDAQKKSIARQLAENPAASVNFESILEPEAPGMRRYLVNDTTCEALLEICRENPKGIGAYRDELASLLQSLERDGQEGSRGFYLTGWNGNQPYVADRIGRGRNLRAEAVCLSVLGSTQPGRIAGYIRAATQGGAADDGLIQRFGLLVYPDVAGEWCNVDRIPDSDAQRKAFALFARLDAADPLGDWGAEIVTGHDNQPDFRQPPFLRLDEAAAEHFLEWRIAYESDLRSGHLHPAVESHLAKYRKLVPSLALLCHLANDGKGAISDSAMLRALAWAHYLRSHAERAYALGTGDDLDSAKALLKRIRHGEVADRFTARDIYRHHWSMLQTPEDVGNALSVLGEYGWVRGVTVATDGRTKTVFEMHPDAQP</sequence>
<dbReference type="Pfam" id="PF13148">
    <property type="entry name" value="DUF3987"/>
    <property type="match status" value="1"/>
</dbReference>
<dbReference type="RefSeq" id="WP_114176688.1">
    <property type="nucleotide sequence ID" value="NZ_CP024902.1"/>
</dbReference>
<evidence type="ECO:0000313" key="2">
    <source>
        <dbReference type="Proteomes" id="UP000253104"/>
    </source>
</evidence>
<gene>
    <name evidence="1" type="ORF">CUJ89_06875</name>
</gene>